<protein>
    <submittedName>
        <fullName evidence="8">G-protein coupled receptors family 1 profile domain-containing protein</fullName>
    </submittedName>
</protein>
<evidence type="ECO:0000256" key="2">
    <source>
        <dbReference type="ARBA" id="ARBA00022692"/>
    </source>
</evidence>
<dbReference type="Gene3D" id="1.20.1070.10">
    <property type="entry name" value="Rhodopsin 7-helix transmembrane proteins"/>
    <property type="match status" value="1"/>
</dbReference>
<dbReference type="InterPro" id="IPR019425">
    <property type="entry name" value="7TM_GPCR_serpentine_rcpt_Srt"/>
</dbReference>
<keyword evidence="2 5" id="KW-0812">Transmembrane</keyword>
<keyword evidence="7" id="KW-1185">Reference proteome</keyword>
<dbReference type="AlphaFoldDB" id="A0A915JG52"/>
<feature type="transmembrane region" description="Helical" evidence="5">
    <location>
        <begin position="28"/>
        <end position="52"/>
    </location>
</feature>
<dbReference type="SUPFAM" id="SSF81321">
    <property type="entry name" value="Family A G protein-coupled receptor-like"/>
    <property type="match status" value="1"/>
</dbReference>
<keyword evidence="4 5" id="KW-0472">Membrane</keyword>
<dbReference type="Pfam" id="PF10321">
    <property type="entry name" value="7TM_GPCR_Srt"/>
    <property type="match status" value="1"/>
</dbReference>
<feature type="transmembrane region" description="Helical" evidence="5">
    <location>
        <begin position="145"/>
        <end position="163"/>
    </location>
</feature>
<evidence type="ECO:0000256" key="3">
    <source>
        <dbReference type="ARBA" id="ARBA00022989"/>
    </source>
</evidence>
<reference evidence="8" key="1">
    <citation type="submission" date="2022-11" db="UniProtKB">
        <authorList>
            <consortium name="WormBaseParasite"/>
        </authorList>
    </citation>
    <scope>IDENTIFICATION</scope>
</reference>
<organism evidence="7 8">
    <name type="scientific">Romanomermis culicivorax</name>
    <name type="common">Nematode worm</name>
    <dbReference type="NCBI Taxonomy" id="13658"/>
    <lineage>
        <taxon>Eukaryota</taxon>
        <taxon>Metazoa</taxon>
        <taxon>Ecdysozoa</taxon>
        <taxon>Nematoda</taxon>
        <taxon>Enoplea</taxon>
        <taxon>Dorylaimia</taxon>
        <taxon>Mermithida</taxon>
        <taxon>Mermithoidea</taxon>
        <taxon>Mermithidae</taxon>
        <taxon>Romanomermis</taxon>
    </lineage>
</organism>
<dbReference type="WBParaSite" id="nRc.2.0.1.t25229-RA">
    <property type="protein sequence ID" value="nRc.2.0.1.t25229-RA"/>
    <property type="gene ID" value="nRc.2.0.1.g25229"/>
</dbReference>
<feature type="transmembrane region" description="Helical" evidence="5">
    <location>
        <begin position="111"/>
        <end position="133"/>
    </location>
</feature>
<feature type="transmembrane region" description="Helical" evidence="5">
    <location>
        <begin position="238"/>
        <end position="259"/>
    </location>
</feature>
<dbReference type="PROSITE" id="PS50262">
    <property type="entry name" value="G_PROTEIN_RECEP_F1_2"/>
    <property type="match status" value="1"/>
</dbReference>
<name>A0A915JG52_ROMCU</name>
<dbReference type="PANTHER" id="PTHR22718:SF11">
    <property type="entry name" value="7TM GPCR SERPENTINE RECEPTOR CLASS X (SRX) DOMAIN-CONTAINING PROTEIN"/>
    <property type="match status" value="1"/>
</dbReference>
<keyword evidence="3 5" id="KW-1133">Transmembrane helix</keyword>
<dbReference type="InterPro" id="IPR017452">
    <property type="entry name" value="GPCR_Rhodpsn_7TM"/>
</dbReference>
<evidence type="ECO:0000313" key="7">
    <source>
        <dbReference type="Proteomes" id="UP000887565"/>
    </source>
</evidence>
<dbReference type="PANTHER" id="PTHR22718">
    <property type="entry name" value="SERPENTINE RECEPTOR, CLASS X"/>
    <property type="match status" value="1"/>
</dbReference>
<evidence type="ECO:0000256" key="4">
    <source>
        <dbReference type="ARBA" id="ARBA00023136"/>
    </source>
</evidence>
<dbReference type="GO" id="GO:0016020">
    <property type="term" value="C:membrane"/>
    <property type="evidence" value="ECO:0007669"/>
    <property type="project" value="UniProtKB-SubCell"/>
</dbReference>
<sequence length="346" mass="39398">MPATATDTEMPVNITKAEFYSSQADERLLAGFVYAFITVFMFIPYCISLHIIKESKSIYDPAFRLFALNMGLADLELMTLVGIFPAVTYFLPFPVSFSVYRVLGAFSADAWFTYAMLAQMMSLNRFIGVFCPVKAKAIYTRRNTLIILVFCWIQGLIWAAFYLKPNVALYFDSKQNGVMYDFRFNGTEKVFLANTMFNYAHAASLCLIYGLIYLKVRHDRKQILDPTLANNRKKENKVLIQACVICSMDIAVVATWAVFQKFATAKYALFIATIVALFSSGSTGYLYILMNSAVRQKFASIVSRCWCRNIGQTPNHKVRKDEYGIQSIPTMNDSEYLQFMDTDVML</sequence>
<accession>A0A915JG52</accession>
<dbReference type="CDD" id="cd00637">
    <property type="entry name" value="7tm_classA_rhodopsin-like"/>
    <property type="match status" value="1"/>
</dbReference>
<evidence type="ECO:0000259" key="6">
    <source>
        <dbReference type="PROSITE" id="PS50262"/>
    </source>
</evidence>
<evidence type="ECO:0000256" key="5">
    <source>
        <dbReference type="SAM" id="Phobius"/>
    </source>
</evidence>
<evidence type="ECO:0000313" key="8">
    <source>
        <dbReference type="WBParaSite" id="nRc.2.0.1.t25229-RA"/>
    </source>
</evidence>
<proteinExistence type="predicted"/>
<comment type="subcellular location">
    <subcellularLocation>
        <location evidence="1">Membrane</location>
    </subcellularLocation>
</comment>
<dbReference type="Proteomes" id="UP000887565">
    <property type="component" value="Unplaced"/>
</dbReference>
<feature type="domain" description="G-protein coupled receptors family 1 profile" evidence="6">
    <location>
        <begin position="44"/>
        <end position="157"/>
    </location>
</feature>
<evidence type="ECO:0000256" key="1">
    <source>
        <dbReference type="ARBA" id="ARBA00004370"/>
    </source>
</evidence>
<feature type="transmembrane region" description="Helical" evidence="5">
    <location>
        <begin position="196"/>
        <end position="214"/>
    </location>
</feature>
<feature type="transmembrane region" description="Helical" evidence="5">
    <location>
        <begin position="72"/>
        <end position="91"/>
    </location>
</feature>
<feature type="transmembrane region" description="Helical" evidence="5">
    <location>
        <begin position="265"/>
        <end position="288"/>
    </location>
</feature>